<protein>
    <submittedName>
        <fullName evidence="1">Uncharacterized protein</fullName>
    </submittedName>
</protein>
<dbReference type="RefSeq" id="WP_093657132.1">
    <property type="nucleotide sequence ID" value="NZ_FNHI01000014.1"/>
</dbReference>
<dbReference type="STRING" id="1196353.SAMN05444921_11486"/>
<sequence length="93" mass="10342">MNLKRLHPGDHVHATRLADLLPDLIDNRPGAYEPIVRVHWAVNAELSRRQMATVPLGSMVRLMRAAGWTIQTTTRDGRRSTYVLDLALMGGAA</sequence>
<reference evidence="2" key="1">
    <citation type="submission" date="2016-10" db="EMBL/GenBank/DDBJ databases">
        <authorList>
            <person name="Varghese N."/>
            <person name="Submissions S."/>
        </authorList>
    </citation>
    <scope>NUCLEOTIDE SEQUENCE [LARGE SCALE GENOMIC DNA]</scope>
    <source>
        <strain evidence="2">CGMCC 4.7042</strain>
    </source>
</reference>
<proteinExistence type="predicted"/>
<dbReference type="Proteomes" id="UP000199063">
    <property type="component" value="Unassembled WGS sequence"/>
</dbReference>
<name>A0A1G9WM46_9ACTN</name>
<dbReference type="OrthoDB" id="3701787at2"/>
<dbReference type="GeneID" id="40831501"/>
<gene>
    <name evidence="1" type="ORF">SAMN05444921_11486</name>
</gene>
<accession>A0A1G9WM46</accession>
<evidence type="ECO:0000313" key="2">
    <source>
        <dbReference type="Proteomes" id="UP000199063"/>
    </source>
</evidence>
<evidence type="ECO:0000313" key="1">
    <source>
        <dbReference type="EMBL" id="SDM85570.1"/>
    </source>
</evidence>
<dbReference type="AlphaFoldDB" id="A0A1G9WM46"/>
<keyword evidence="2" id="KW-1185">Reference proteome</keyword>
<dbReference type="EMBL" id="FNHI01000014">
    <property type="protein sequence ID" value="SDM85570.1"/>
    <property type="molecule type" value="Genomic_DNA"/>
</dbReference>
<organism evidence="1 2">
    <name type="scientific">Streptomyces wuyuanensis</name>
    <dbReference type="NCBI Taxonomy" id="1196353"/>
    <lineage>
        <taxon>Bacteria</taxon>
        <taxon>Bacillati</taxon>
        <taxon>Actinomycetota</taxon>
        <taxon>Actinomycetes</taxon>
        <taxon>Kitasatosporales</taxon>
        <taxon>Streptomycetaceae</taxon>
        <taxon>Streptomyces</taxon>
    </lineage>
</organism>